<reference evidence="1 2" key="1">
    <citation type="journal article" date="2020" name="Genomics">
        <title>Complete, high-quality genomes from long-read metagenomic sequencing of two wolf lichen thalli reveals enigmatic genome architecture.</title>
        <authorList>
            <person name="McKenzie S.K."/>
            <person name="Walston R.F."/>
            <person name="Allen J.L."/>
        </authorList>
    </citation>
    <scope>NUCLEOTIDE SEQUENCE [LARGE SCALE GENOMIC DNA]</scope>
    <source>
        <strain evidence="1">WasteWater2</strain>
    </source>
</reference>
<accession>A0A8H6L5W8</accession>
<dbReference type="EMBL" id="JACCJC010000017">
    <property type="protein sequence ID" value="KAF6236828.1"/>
    <property type="molecule type" value="Genomic_DNA"/>
</dbReference>
<dbReference type="Proteomes" id="UP000578531">
    <property type="component" value="Unassembled WGS sequence"/>
</dbReference>
<organism evidence="1 2">
    <name type="scientific">Letharia columbiana</name>
    <dbReference type="NCBI Taxonomy" id="112416"/>
    <lineage>
        <taxon>Eukaryota</taxon>
        <taxon>Fungi</taxon>
        <taxon>Dikarya</taxon>
        <taxon>Ascomycota</taxon>
        <taxon>Pezizomycotina</taxon>
        <taxon>Lecanoromycetes</taxon>
        <taxon>OSLEUM clade</taxon>
        <taxon>Lecanoromycetidae</taxon>
        <taxon>Lecanorales</taxon>
        <taxon>Lecanorineae</taxon>
        <taxon>Parmeliaceae</taxon>
        <taxon>Letharia</taxon>
    </lineage>
</organism>
<proteinExistence type="predicted"/>
<keyword evidence="2" id="KW-1185">Reference proteome</keyword>
<evidence type="ECO:0000313" key="2">
    <source>
        <dbReference type="Proteomes" id="UP000578531"/>
    </source>
</evidence>
<comment type="caution">
    <text evidence="1">The sequence shown here is derived from an EMBL/GenBank/DDBJ whole genome shotgun (WGS) entry which is preliminary data.</text>
</comment>
<evidence type="ECO:0000313" key="1">
    <source>
        <dbReference type="EMBL" id="KAF6236828.1"/>
    </source>
</evidence>
<protein>
    <submittedName>
        <fullName evidence="1">Uncharacterized protein</fullName>
    </submittedName>
</protein>
<dbReference type="RefSeq" id="XP_037166161.1">
    <property type="nucleotide sequence ID" value="XM_037307037.1"/>
</dbReference>
<dbReference type="OrthoDB" id="10342107at2759"/>
<dbReference type="AlphaFoldDB" id="A0A8H6L5W8"/>
<dbReference type="GeneID" id="59286783"/>
<gene>
    <name evidence="1" type="ORF">HO173_005119</name>
</gene>
<name>A0A8H6L5W8_9LECA</name>
<sequence length="148" mass="16812">MAEEVAEQEKVRADREKSLRAQLSNTEAMEEAHATELENLLHDVGGVVFFRAILGEDEVTVSFTTITKSQEAVVTIHHANRRKLVWHEKLEKCVVTIKSWEWILCLDQGSGRPGIHLHHMMEHDVAELPSSLRQNTERGACYCREPGV</sequence>